<evidence type="ECO:0000256" key="1">
    <source>
        <dbReference type="SAM" id="SignalP"/>
    </source>
</evidence>
<organism evidence="2 3">
    <name type="scientific">Paraburkholderia podalyriae</name>
    <dbReference type="NCBI Taxonomy" id="1938811"/>
    <lineage>
        <taxon>Bacteria</taxon>
        <taxon>Pseudomonadati</taxon>
        <taxon>Pseudomonadota</taxon>
        <taxon>Betaproteobacteria</taxon>
        <taxon>Burkholderiales</taxon>
        <taxon>Burkholderiaceae</taxon>
        <taxon>Paraburkholderia</taxon>
    </lineage>
</organism>
<accession>A0ABR7PKP9</accession>
<comment type="caution">
    <text evidence="2">The sequence shown here is derived from an EMBL/GenBank/DDBJ whole genome shotgun (WGS) entry which is preliminary data.</text>
</comment>
<feature type="chain" id="PRO_5046578965" description="Lipoprotein" evidence="1">
    <location>
        <begin position="21"/>
        <end position="111"/>
    </location>
</feature>
<evidence type="ECO:0008006" key="4">
    <source>
        <dbReference type="Google" id="ProtNLM"/>
    </source>
</evidence>
<name>A0ABR7PKP9_9BURK</name>
<reference evidence="2 3" key="1">
    <citation type="submission" date="2019-09" db="EMBL/GenBank/DDBJ databases">
        <title>Paraburkholderia podalyriae sp. nov., A South African Podalyria-associated rhizobium.</title>
        <authorList>
            <person name="Mavima L."/>
            <person name="Beukes C.W."/>
            <person name="Palmer M."/>
            <person name="De Meyer S.E."/>
            <person name="James E.K."/>
            <person name="Maluk M."/>
            <person name="Avontuur J.R."/>
            <person name="Chan W.Y."/>
            <person name="Venter S.N."/>
            <person name="Steenkamp E.T."/>
        </authorList>
    </citation>
    <scope>NUCLEOTIDE SEQUENCE [LARGE SCALE GENOMIC DNA]</scope>
    <source>
        <strain evidence="2 3">WC7.3b</strain>
    </source>
</reference>
<proteinExistence type="predicted"/>
<evidence type="ECO:0000313" key="2">
    <source>
        <dbReference type="EMBL" id="MBC8746947.1"/>
    </source>
</evidence>
<protein>
    <recommendedName>
        <fullName evidence="4">Lipoprotein</fullName>
    </recommendedName>
</protein>
<evidence type="ECO:0000313" key="3">
    <source>
        <dbReference type="Proteomes" id="UP000736373"/>
    </source>
</evidence>
<keyword evidence="3" id="KW-1185">Reference proteome</keyword>
<sequence length="111" mass="11339">MTTRHILFLRWAALIAPACAALSGCLSSTPVWDSHFGQAVRTVTQAQIIDPDAATHNPSVDGLDGKAAVAAMSNYNKSIQQAPQNSNAFVIGVGSNGNSGGGMLTAPSSGQ</sequence>
<dbReference type="RefSeq" id="WP_187634047.1">
    <property type="nucleotide sequence ID" value="NZ_VZQQ01000007.1"/>
</dbReference>
<dbReference type="EMBL" id="VZQQ01000007">
    <property type="protein sequence ID" value="MBC8746947.1"/>
    <property type="molecule type" value="Genomic_DNA"/>
</dbReference>
<feature type="signal peptide" evidence="1">
    <location>
        <begin position="1"/>
        <end position="20"/>
    </location>
</feature>
<gene>
    <name evidence="2" type="ORF">F6X42_10055</name>
</gene>
<dbReference type="PROSITE" id="PS51257">
    <property type="entry name" value="PROKAR_LIPOPROTEIN"/>
    <property type="match status" value="1"/>
</dbReference>
<keyword evidence="1" id="KW-0732">Signal</keyword>
<dbReference type="Proteomes" id="UP000736373">
    <property type="component" value="Unassembled WGS sequence"/>
</dbReference>